<evidence type="ECO:0000256" key="1">
    <source>
        <dbReference type="SAM" id="SignalP"/>
    </source>
</evidence>
<comment type="caution">
    <text evidence="2">The sequence shown here is derived from an EMBL/GenBank/DDBJ whole genome shotgun (WGS) entry which is preliminary data.</text>
</comment>
<name>A0ABS2K916_9GAMM</name>
<dbReference type="Proteomes" id="UP001430149">
    <property type="component" value="Unassembled WGS sequence"/>
</dbReference>
<dbReference type="RefSeq" id="WP_204684206.1">
    <property type="nucleotide sequence ID" value="NZ_BSNR01000014.1"/>
</dbReference>
<gene>
    <name evidence="2" type="ORF">ISP19_20170</name>
</gene>
<reference evidence="2" key="1">
    <citation type="submission" date="2020-10" db="EMBL/GenBank/DDBJ databases">
        <title>Phylogeny of dyella-like bacteria.</title>
        <authorList>
            <person name="Fu J."/>
        </authorList>
    </citation>
    <scope>NUCLEOTIDE SEQUENCE</scope>
    <source>
        <strain evidence="2">DHOC52</strain>
    </source>
</reference>
<feature type="signal peptide" evidence="1">
    <location>
        <begin position="1"/>
        <end position="29"/>
    </location>
</feature>
<protein>
    <submittedName>
        <fullName evidence="2">DUF2141 domain-containing protein</fullName>
    </submittedName>
</protein>
<accession>A0ABS2K916</accession>
<dbReference type="InterPro" id="IPR018673">
    <property type="entry name" value="DUF2141"/>
</dbReference>
<feature type="chain" id="PRO_5046031123" evidence="1">
    <location>
        <begin position="30"/>
        <end position="150"/>
    </location>
</feature>
<keyword evidence="1" id="KW-0732">Signal</keyword>
<dbReference type="EMBL" id="JADIKE010000039">
    <property type="protein sequence ID" value="MBM7127697.1"/>
    <property type="molecule type" value="Genomic_DNA"/>
</dbReference>
<evidence type="ECO:0000313" key="2">
    <source>
        <dbReference type="EMBL" id="MBM7127697.1"/>
    </source>
</evidence>
<organism evidence="2 3">
    <name type="scientific">Dyella flava</name>
    <dbReference type="NCBI Taxonomy" id="1920170"/>
    <lineage>
        <taxon>Bacteria</taxon>
        <taxon>Pseudomonadati</taxon>
        <taxon>Pseudomonadota</taxon>
        <taxon>Gammaproteobacteria</taxon>
        <taxon>Lysobacterales</taxon>
        <taxon>Rhodanobacteraceae</taxon>
        <taxon>Dyella</taxon>
    </lineage>
</organism>
<proteinExistence type="predicted"/>
<dbReference type="Pfam" id="PF09912">
    <property type="entry name" value="DUF2141"/>
    <property type="match status" value="1"/>
</dbReference>
<sequence>MAIEVARFLRKPVVLAGALTGMLCMSAHASNLIVTVDGVRSTNGTIHIDLNNSEASWKNKAPPFATGTVKAAPGAVTYTFNNVTPGLYSIDVFQDTDGSGKMQTGMFGKPRGGYGFSNNLTLMGKPSFDQANFQVTDQDTSVLIHLKNGA</sequence>
<evidence type="ECO:0000313" key="3">
    <source>
        <dbReference type="Proteomes" id="UP001430149"/>
    </source>
</evidence>
<keyword evidence="3" id="KW-1185">Reference proteome</keyword>